<dbReference type="RefSeq" id="WP_025205523.1">
    <property type="nucleotide sequence ID" value="NZ_CP046996.1"/>
</dbReference>
<evidence type="ECO:0000256" key="6">
    <source>
        <dbReference type="ARBA" id="ARBA00023285"/>
    </source>
</evidence>
<dbReference type="SUPFAM" id="SSF51717">
    <property type="entry name" value="Dihydropteroate synthetase-like"/>
    <property type="match status" value="1"/>
</dbReference>
<dbReference type="AlphaFoldDB" id="A0A857DI83"/>
<evidence type="ECO:0000259" key="7">
    <source>
        <dbReference type="PROSITE" id="PS50972"/>
    </source>
</evidence>
<dbReference type="GO" id="GO:0005829">
    <property type="term" value="C:cytosol"/>
    <property type="evidence" value="ECO:0007669"/>
    <property type="project" value="TreeGrafter"/>
</dbReference>
<keyword evidence="6" id="KW-0170">Cobalt</keyword>
<dbReference type="GO" id="GO:0031419">
    <property type="term" value="F:cobalamin binding"/>
    <property type="evidence" value="ECO:0007669"/>
    <property type="project" value="UniProtKB-KW"/>
</dbReference>
<sequence length="268" mass="29420">MIFIGESINGTRSAIKKAVLERDAEYIQRIAISQAEAGADYLDVNAGTDPNRETEDLLWLIETVQAVVDVPICIDSSTASAIKAAMGVIRATPMINSINGDSKRLESFLPLIKERNCPVIALAMDESKSDMPKTVAERMVVLEKIFKATREMAIPDEKIFIDPLIMAVATDQTAAKTVFECIRTIKATYPEAHISGGLSNVSFGLPERALINRTFLTLALEAGMDSAVVNPSNVQLIESLYATELLLGRDRFCRNYTKASKTNFSRKN</sequence>
<dbReference type="GO" id="GO:0008705">
    <property type="term" value="F:methionine synthase activity"/>
    <property type="evidence" value="ECO:0007669"/>
    <property type="project" value="TreeGrafter"/>
</dbReference>
<keyword evidence="2 8" id="KW-0489">Methyltransferase</keyword>
<evidence type="ECO:0000256" key="5">
    <source>
        <dbReference type="ARBA" id="ARBA00022723"/>
    </source>
</evidence>
<reference evidence="8 9" key="1">
    <citation type="submission" date="2019-12" db="EMBL/GenBank/DDBJ databases">
        <title>Sequence classification of anaerobic respiratory reductive dehalogenases: First we see many, then we see few.</title>
        <authorList>
            <person name="Molenda O."/>
            <person name="Puentes Jacome L.A."/>
            <person name="Cao X."/>
            <person name="Nesbo C.L."/>
            <person name="Tang S."/>
            <person name="Morson N."/>
            <person name="Patron J."/>
            <person name="Lomheim L."/>
            <person name="Wishart D.S."/>
            <person name="Edwards E.A."/>
        </authorList>
    </citation>
    <scope>NUCLEOTIDE SEQUENCE [LARGE SCALE GENOMIC DNA]</scope>
    <source>
        <strain evidence="8 9">12DCA</strain>
    </source>
</reference>
<evidence type="ECO:0000256" key="4">
    <source>
        <dbReference type="ARBA" id="ARBA00022679"/>
    </source>
</evidence>
<dbReference type="InterPro" id="IPR000489">
    <property type="entry name" value="Pterin-binding_dom"/>
</dbReference>
<keyword evidence="5" id="KW-0479">Metal-binding</keyword>
<comment type="similarity">
    <text evidence="1">Belongs to the vitamin-B12 dependent methionine synthase family.</text>
</comment>
<dbReference type="InterPro" id="IPR050554">
    <property type="entry name" value="Met_Synthase/Corrinoid"/>
</dbReference>
<dbReference type="InterPro" id="IPR011005">
    <property type="entry name" value="Dihydropteroate_synth-like_sf"/>
</dbReference>
<keyword evidence="4 8" id="KW-0808">Transferase</keyword>
<dbReference type="PROSITE" id="PS50972">
    <property type="entry name" value="PTERIN_BINDING"/>
    <property type="match status" value="1"/>
</dbReference>
<gene>
    <name evidence="8" type="ORF">GQ588_07155</name>
</gene>
<dbReference type="NCBIfam" id="NF005719">
    <property type="entry name" value="PRK07535.1"/>
    <property type="match status" value="1"/>
</dbReference>
<accession>A0A857DI83</accession>
<dbReference type="GO" id="GO:0046872">
    <property type="term" value="F:metal ion binding"/>
    <property type="evidence" value="ECO:0007669"/>
    <property type="project" value="UniProtKB-KW"/>
</dbReference>
<dbReference type="GO" id="GO:0046653">
    <property type="term" value="P:tetrahydrofolate metabolic process"/>
    <property type="evidence" value="ECO:0007669"/>
    <property type="project" value="TreeGrafter"/>
</dbReference>
<evidence type="ECO:0000256" key="2">
    <source>
        <dbReference type="ARBA" id="ARBA00022603"/>
    </source>
</evidence>
<organism evidence="8 9">
    <name type="scientific">Dehalobacter restrictus</name>
    <dbReference type="NCBI Taxonomy" id="55583"/>
    <lineage>
        <taxon>Bacteria</taxon>
        <taxon>Bacillati</taxon>
        <taxon>Bacillota</taxon>
        <taxon>Clostridia</taxon>
        <taxon>Eubacteriales</taxon>
        <taxon>Desulfitobacteriaceae</taxon>
        <taxon>Dehalobacter</taxon>
    </lineage>
</organism>
<evidence type="ECO:0000313" key="9">
    <source>
        <dbReference type="Proteomes" id="UP000430508"/>
    </source>
</evidence>
<dbReference type="Pfam" id="PF00809">
    <property type="entry name" value="Pterin_bind"/>
    <property type="match status" value="1"/>
</dbReference>
<evidence type="ECO:0000256" key="1">
    <source>
        <dbReference type="ARBA" id="ARBA00010398"/>
    </source>
</evidence>
<dbReference type="Proteomes" id="UP000430508">
    <property type="component" value="Chromosome"/>
</dbReference>
<feature type="domain" description="Pterin-binding" evidence="7">
    <location>
        <begin position="1"/>
        <end position="248"/>
    </location>
</feature>
<dbReference type="Gene3D" id="3.20.20.20">
    <property type="entry name" value="Dihydropteroate synthase-like"/>
    <property type="match status" value="1"/>
</dbReference>
<dbReference type="PANTHER" id="PTHR45833">
    <property type="entry name" value="METHIONINE SYNTHASE"/>
    <property type="match status" value="1"/>
</dbReference>
<dbReference type="PANTHER" id="PTHR45833:SF1">
    <property type="entry name" value="METHIONINE SYNTHASE"/>
    <property type="match status" value="1"/>
</dbReference>
<evidence type="ECO:0000256" key="3">
    <source>
        <dbReference type="ARBA" id="ARBA00022628"/>
    </source>
</evidence>
<dbReference type="EMBL" id="CP046996">
    <property type="protein sequence ID" value="QHA00421.1"/>
    <property type="molecule type" value="Genomic_DNA"/>
</dbReference>
<evidence type="ECO:0000313" key="8">
    <source>
        <dbReference type="EMBL" id="QHA00421.1"/>
    </source>
</evidence>
<dbReference type="GO" id="GO:0050667">
    <property type="term" value="P:homocysteine metabolic process"/>
    <property type="evidence" value="ECO:0007669"/>
    <property type="project" value="TreeGrafter"/>
</dbReference>
<protein>
    <submittedName>
        <fullName evidence="8">Methyltetrahydrofolate--corrinoid methyltransferase</fullName>
    </submittedName>
</protein>
<keyword evidence="3" id="KW-0846">Cobalamin</keyword>
<dbReference type="GO" id="GO:0032259">
    <property type="term" value="P:methylation"/>
    <property type="evidence" value="ECO:0007669"/>
    <property type="project" value="UniProtKB-KW"/>
</dbReference>
<proteinExistence type="inferred from homology"/>
<name>A0A857DI83_9FIRM</name>